<gene>
    <name evidence="1" type="primary">TY3B-I_844</name>
    <name evidence="1" type="ORF">CK203_050236</name>
</gene>
<dbReference type="Proteomes" id="UP000288805">
    <property type="component" value="Unassembled WGS sequence"/>
</dbReference>
<dbReference type="SUPFAM" id="SSF56672">
    <property type="entry name" value="DNA/RNA polymerases"/>
    <property type="match status" value="1"/>
</dbReference>
<dbReference type="AlphaFoldDB" id="A0A438GZ58"/>
<dbReference type="PANTHER" id="PTHR24559">
    <property type="entry name" value="TRANSPOSON TY3-I GAG-POL POLYPROTEIN"/>
    <property type="match status" value="1"/>
</dbReference>
<protein>
    <submittedName>
        <fullName evidence="1">Transposon Ty3-I Gag-Pol polyprotein</fullName>
    </submittedName>
</protein>
<dbReference type="InterPro" id="IPR053134">
    <property type="entry name" value="RNA-dir_DNA_polymerase"/>
</dbReference>
<reference evidence="1 2" key="1">
    <citation type="journal article" date="2018" name="PLoS Genet.">
        <title>Population sequencing reveals clonal diversity and ancestral inbreeding in the grapevine cultivar Chardonnay.</title>
        <authorList>
            <person name="Roach M.J."/>
            <person name="Johnson D.L."/>
            <person name="Bohlmann J."/>
            <person name="van Vuuren H.J."/>
            <person name="Jones S.J."/>
            <person name="Pretorius I.S."/>
            <person name="Schmidt S.A."/>
            <person name="Borneman A.R."/>
        </authorList>
    </citation>
    <scope>NUCLEOTIDE SEQUENCE [LARGE SCALE GENOMIC DNA]</scope>
    <source>
        <strain evidence="2">cv. Chardonnay</strain>
        <tissue evidence="1">Leaf</tissue>
    </source>
</reference>
<proteinExistence type="predicted"/>
<name>A0A438GZ58_VITVI</name>
<dbReference type="CDD" id="cd01647">
    <property type="entry name" value="RT_LTR"/>
    <property type="match status" value="1"/>
</dbReference>
<accession>A0A438GZ58</accession>
<evidence type="ECO:0000313" key="2">
    <source>
        <dbReference type="Proteomes" id="UP000288805"/>
    </source>
</evidence>
<sequence>MEDEANPVRQPQRKLNPHMQQVVRSEVLKLLQADIIYPLSDSPWVSPTPVVPKKSGITVVKNDKGEDVSTCLTTGWRVCIDYRRLNAVTRKDHFPLPFIDQVLERVSGHPFYCFLDGYSGYFQIEIDVED</sequence>
<dbReference type="Gene3D" id="3.10.10.10">
    <property type="entry name" value="HIV Type 1 Reverse Transcriptase, subunit A, domain 1"/>
    <property type="match status" value="1"/>
</dbReference>
<dbReference type="InterPro" id="IPR043502">
    <property type="entry name" value="DNA/RNA_pol_sf"/>
</dbReference>
<evidence type="ECO:0000313" key="1">
    <source>
        <dbReference type="EMBL" id="RVW77554.1"/>
    </source>
</evidence>
<comment type="caution">
    <text evidence="1">The sequence shown here is derived from an EMBL/GenBank/DDBJ whole genome shotgun (WGS) entry which is preliminary data.</text>
</comment>
<dbReference type="EMBL" id="QGNW01000311">
    <property type="protein sequence ID" value="RVW77554.1"/>
    <property type="molecule type" value="Genomic_DNA"/>
</dbReference>
<dbReference type="PANTHER" id="PTHR24559:SF444">
    <property type="entry name" value="REVERSE TRANSCRIPTASE DOMAIN-CONTAINING PROTEIN"/>
    <property type="match status" value="1"/>
</dbReference>
<organism evidence="1 2">
    <name type="scientific">Vitis vinifera</name>
    <name type="common">Grape</name>
    <dbReference type="NCBI Taxonomy" id="29760"/>
    <lineage>
        <taxon>Eukaryota</taxon>
        <taxon>Viridiplantae</taxon>
        <taxon>Streptophyta</taxon>
        <taxon>Embryophyta</taxon>
        <taxon>Tracheophyta</taxon>
        <taxon>Spermatophyta</taxon>
        <taxon>Magnoliopsida</taxon>
        <taxon>eudicotyledons</taxon>
        <taxon>Gunneridae</taxon>
        <taxon>Pentapetalae</taxon>
        <taxon>rosids</taxon>
        <taxon>Vitales</taxon>
        <taxon>Vitaceae</taxon>
        <taxon>Viteae</taxon>
        <taxon>Vitis</taxon>
    </lineage>
</organism>